<comment type="similarity">
    <text evidence="1 3">Belongs to the pirin family.</text>
</comment>
<proteinExistence type="inferred from homology"/>
<dbReference type="Gene3D" id="2.60.120.10">
    <property type="entry name" value="Jelly Rolls"/>
    <property type="match status" value="2"/>
</dbReference>
<evidence type="ECO:0000256" key="1">
    <source>
        <dbReference type="ARBA" id="ARBA00008416"/>
    </source>
</evidence>
<dbReference type="CDD" id="cd02910">
    <property type="entry name" value="cupin_Yhhw_N"/>
    <property type="match status" value="1"/>
</dbReference>
<accession>A0A6L4WVU3</accession>
<dbReference type="InterPro" id="IPR012093">
    <property type="entry name" value="Pirin"/>
</dbReference>
<feature type="binding site" evidence="2">
    <location>
        <position position="57"/>
    </location>
    <ligand>
        <name>Fe cation</name>
        <dbReference type="ChEBI" id="CHEBI:24875"/>
    </ligand>
</feature>
<keyword evidence="2" id="KW-0408">Iron</keyword>
<feature type="domain" description="Pirin N-terminal" evidence="4">
    <location>
        <begin position="12"/>
        <end position="119"/>
    </location>
</feature>
<feature type="binding site" evidence="2">
    <location>
        <position position="59"/>
    </location>
    <ligand>
        <name>Fe cation</name>
        <dbReference type="ChEBI" id="CHEBI:24875"/>
    </ligand>
</feature>
<dbReference type="InterPro" id="IPR011051">
    <property type="entry name" value="RmlC_Cupin_sf"/>
</dbReference>
<dbReference type="RefSeq" id="WP_152190877.1">
    <property type="nucleotide sequence ID" value="NZ_WFKJ01000032.1"/>
</dbReference>
<feature type="binding site" evidence="2">
    <location>
        <position position="103"/>
    </location>
    <ligand>
        <name>Fe cation</name>
        <dbReference type="ChEBI" id="CHEBI:24875"/>
    </ligand>
</feature>
<dbReference type="AlphaFoldDB" id="A0A6L4WVU3"/>
<evidence type="ECO:0000313" key="8">
    <source>
        <dbReference type="Proteomes" id="UP000461010"/>
    </source>
</evidence>
<dbReference type="InterPro" id="IPR003829">
    <property type="entry name" value="Pirin_N_dom"/>
</dbReference>
<feature type="domain" description="Quercetin 2,3-dioxygenase C-terminal cupin" evidence="5">
    <location>
        <begin position="147"/>
        <end position="231"/>
    </location>
</feature>
<dbReference type="EMBL" id="WFKJ01000032">
    <property type="protein sequence ID" value="KAB7889710.1"/>
    <property type="molecule type" value="Genomic_DNA"/>
</dbReference>
<dbReference type="Pfam" id="PF17954">
    <property type="entry name" value="Pirin_C_2"/>
    <property type="match status" value="1"/>
</dbReference>
<protein>
    <submittedName>
        <fullName evidence="7">Pirin family protein</fullName>
    </submittedName>
</protein>
<organism evidence="7 9">
    <name type="scientific">Poseidonibacter ostreae</name>
    <dbReference type="NCBI Taxonomy" id="2654171"/>
    <lineage>
        <taxon>Bacteria</taxon>
        <taxon>Pseudomonadati</taxon>
        <taxon>Campylobacterota</taxon>
        <taxon>Epsilonproteobacteria</taxon>
        <taxon>Campylobacterales</taxon>
        <taxon>Arcobacteraceae</taxon>
        <taxon>Poseidonibacter</taxon>
    </lineage>
</organism>
<dbReference type="PANTHER" id="PTHR43212">
    <property type="entry name" value="QUERCETIN 2,3-DIOXYGENASE"/>
    <property type="match status" value="1"/>
</dbReference>
<comment type="cofactor">
    <cofactor evidence="2">
        <name>Fe cation</name>
        <dbReference type="ChEBI" id="CHEBI:24875"/>
    </cofactor>
    <text evidence="2">Binds 1 Fe cation per subunit.</text>
</comment>
<evidence type="ECO:0000256" key="2">
    <source>
        <dbReference type="PIRSR" id="PIRSR006232-1"/>
    </source>
</evidence>
<dbReference type="InterPro" id="IPR014710">
    <property type="entry name" value="RmlC-like_jellyroll"/>
</dbReference>
<name>A0A6L4WVU3_9BACT</name>
<evidence type="ECO:0000259" key="5">
    <source>
        <dbReference type="Pfam" id="PF17954"/>
    </source>
</evidence>
<keyword evidence="8" id="KW-1185">Reference proteome</keyword>
<dbReference type="InterPro" id="IPR041602">
    <property type="entry name" value="Quercetinase_C"/>
</dbReference>
<dbReference type="Proteomes" id="UP000461010">
    <property type="component" value="Unassembled WGS sequence"/>
</dbReference>
<evidence type="ECO:0000259" key="4">
    <source>
        <dbReference type="Pfam" id="PF02678"/>
    </source>
</evidence>
<feature type="binding site" evidence="2">
    <location>
        <position position="101"/>
    </location>
    <ligand>
        <name>Fe cation</name>
        <dbReference type="ChEBI" id="CHEBI:24875"/>
    </ligand>
</feature>
<evidence type="ECO:0000313" key="6">
    <source>
        <dbReference type="EMBL" id="KAB7889710.1"/>
    </source>
</evidence>
<dbReference type="SUPFAM" id="SSF51182">
    <property type="entry name" value="RmlC-like cupins"/>
    <property type="match status" value="1"/>
</dbReference>
<dbReference type="Pfam" id="PF02678">
    <property type="entry name" value="Pirin"/>
    <property type="match status" value="1"/>
</dbReference>
<sequence length="235" mass="27193">MLKKLNKENMGTSNLGWLESRFHFSFAEYRNPENINFGVLRVLNDDIIHPNSGFDTHPHSNVEIISYVVHGEITHKDSMGNSETLKKGEVQYLSAGDGIYHSEHNIHNSQDLRLLQIWIIPPTTSLPKLYGSYRFKEEEKENKLLNIVSSQKGNAKIKIYQDINIYASKLQKNKKLEYKINENRQVYFVQIEGSSKVNTIELRHGDALEITNENMLNIEALSNSHFLFIEMEEIN</sequence>
<comment type="caution">
    <text evidence="7">The sequence shown here is derived from an EMBL/GenBank/DDBJ whole genome shotgun (WGS) entry which is preliminary data.</text>
</comment>
<reference evidence="8 9" key="1">
    <citation type="submission" date="2019-10" db="EMBL/GenBank/DDBJ databases">
        <title>Poseidonibacter ostreae sp. nov., isolated from the gut of the Ostrea denselamellosa.</title>
        <authorList>
            <person name="Choi A."/>
        </authorList>
    </citation>
    <scope>NUCLEOTIDE SEQUENCE [LARGE SCALE GENOMIC DNA]</scope>
    <source>
        <strain evidence="7 9">SJOD-M-33</strain>
        <strain evidence="6 8">SJOD-M-5</strain>
    </source>
</reference>
<dbReference type="PANTHER" id="PTHR43212:SF3">
    <property type="entry name" value="QUERCETIN 2,3-DIOXYGENASE"/>
    <property type="match status" value="1"/>
</dbReference>
<keyword evidence="2" id="KW-0479">Metal-binding</keyword>
<evidence type="ECO:0000256" key="3">
    <source>
        <dbReference type="RuleBase" id="RU003457"/>
    </source>
</evidence>
<evidence type="ECO:0000313" key="9">
    <source>
        <dbReference type="Proteomes" id="UP000472839"/>
    </source>
</evidence>
<dbReference type="EMBL" id="WFKK01000004">
    <property type="protein sequence ID" value="KAB7890683.1"/>
    <property type="molecule type" value="Genomic_DNA"/>
</dbReference>
<evidence type="ECO:0000313" key="7">
    <source>
        <dbReference type="EMBL" id="KAB7890683.1"/>
    </source>
</evidence>
<dbReference type="GO" id="GO:0046872">
    <property type="term" value="F:metal ion binding"/>
    <property type="evidence" value="ECO:0007669"/>
    <property type="project" value="UniProtKB-KW"/>
</dbReference>
<dbReference type="Proteomes" id="UP000472839">
    <property type="component" value="Unassembled WGS sequence"/>
</dbReference>
<gene>
    <name evidence="6" type="ORF">GBG18_10435</name>
    <name evidence="7" type="ORF">GBG19_02790</name>
</gene>
<dbReference type="PIRSF" id="PIRSF006232">
    <property type="entry name" value="Pirin"/>
    <property type="match status" value="1"/>
</dbReference>